<organism evidence="1 2">
    <name type="scientific">Rhodococcus daqingensis</name>
    <dbReference type="NCBI Taxonomy" id="2479363"/>
    <lineage>
        <taxon>Bacteria</taxon>
        <taxon>Bacillati</taxon>
        <taxon>Actinomycetota</taxon>
        <taxon>Actinomycetes</taxon>
        <taxon>Mycobacteriales</taxon>
        <taxon>Nocardiaceae</taxon>
        <taxon>Rhodococcus</taxon>
    </lineage>
</organism>
<name>A0ABW2RYP6_9NOCA</name>
<dbReference type="Pfam" id="PF04978">
    <property type="entry name" value="MST"/>
    <property type="match status" value="1"/>
</dbReference>
<dbReference type="EMBL" id="JBHTCS010000016">
    <property type="protein sequence ID" value="MFC7448880.1"/>
    <property type="molecule type" value="Genomic_DNA"/>
</dbReference>
<dbReference type="RefSeq" id="WP_378405386.1">
    <property type="nucleotide sequence ID" value="NZ_JBHTCS010000016.1"/>
</dbReference>
<gene>
    <name evidence="1" type="ORF">ACFQS9_13365</name>
</gene>
<dbReference type="Gene3D" id="1.20.120.450">
    <property type="entry name" value="dinb family like domain"/>
    <property type="match status" value="1"/>
</dbReference>
<sequence length="48" mass="5166">MPGRHSLDLDSPGSVPGWPEQHATLHQILVLMIIETARHAGHADTSGK</sequence>
<keyword evidence="2" id="KW-1185">Reference proteome</keyword>
<accession>A0ABW2RYP6</accession>
<protein>
    <submittedName>
        <fullName evidence="1">DUF664 domain-containing protein</fullName>
    </submittedName>
</protein>
<dbReference type="InterPro" id="IPR034660">
    <property type="entry name" value="DinB/YfiT-like"/>
</dbReference>
<reference evidence="2" key="1">
    <citation type="journal article" date="2019" name="Int. J. Syst. Evol. Microbiol.">
        <title>The Global Catalogue of Microorganisms (GCM) 10K type strain sequencing project: providing services to taxonomists for standard genome sequencing and annotation.</title>
        <authorList>
            <consortium name="The Broad Institute Genomics Platform"/>
            <consortium name="The Broad Institute Genome Sequencing Center for Infectious Disease"/>
            <person name="Wu L."/>
            <person name="Ma J."/>
        </authorList>
    </citation>
    <scope>NUCLEOTIDE SEQUENCE [LARGE SCALE GENOMIC DNA]</scope>
    <source>
        <strain evidence="2">ICMP 19430</strain>
    </source>
</reference>
<dbReference type="InterPro" id="IPR007061">
    <property type="entry name" value="MST-like"/>
</dbReference>
<dbReference type="SUPFAM" id="SSF109854">
    <property type="entry name" value="DinB/YfiT-like putative metalloenzymes"/>
    <property type="match status" value="1"/>
</dbReference>
<evidence type="ECO:0000313" key="2">
    <source>
        <dbReference type="Proteomes" id="UP001596484"/>
    </source>
</evidence>
<comment type="caution">
    <text evidence="1">The sequence shown here is derived from an EMBL/GenBank/DDBJ whole genome shotgun (WGS) entry which is preliminary data.</text>
</comment>
<dbReference type="Proteomes" id="UP001596484">
    <property type="component" value="Unassembled WGS sequence"/>
</dbReference>
<evidence type="ECO:0000313" key="1">
    <source>
        <dbReference type="EMBL" id="MFC7448880.1"/>
    </source>
</evidence>
<proteinExistence type="predicted"/>